<dbReference type="Proteomes" id="UP001244207">
    <property type="component" value="Unassembled WGS sequence"/>
</dbReference>
<dbReference type="EMBL" id="JAHMHS010000111">
    <property type="protein sequence ID" value="KAK1716795.1"/>
    <property type="molecule type" value="Genomic_DNA"/>
</dbReference>
<keyword evidence="3" id="KW-1185">Reference proteome</keyword>
<dbReference type="GeneID" id="85392983"/>
<proteinExistence type="predicted"/>
<protein>
    <submittedName>
        <fullName evidence="2">Uncharacterized protein</fullName>
    </submittedName>
</protein>
<comment type="caution">
    <text evidence="2">The sequence shown here is derived from an EMBL/GenBank/DDBJ whole genome shotgun (WGS) entry which is preliminary data.</text>
</comment>
<evidence type="ECO:0000313" key="2">
    <source>
        <dbReference type="EMBL" id="KAK1716795.1"/>
    </source>
</evidence>
<evidence type="ECO:0000256" key="1">
    <source>
        <dbReference type="SAM" id="MobiDB-lite"/>
    </source>
</evidence>
<dbReference type="RefSeq" id="XP_060360725.1">
    <property type="nucleotide sequence ID" value="XM_060509084.1"/>
</dbReference>
<dbReference type="AlphaFoldDB" id="A0AAD8UHD6"/>
<gene>
    <name evidence="2" type="ORF">BDZ83DRAFT_634225</name>
</gene>
<feature type="region of interest" description="Disordered" evidence="1">
    <location>
        <begin position="68"/>
        <end position="89"/>
    </location>
</feature>
<accession>A0AAD8UHD6</accession>
<organism evidence="2 3">
    <name type="scientific">Glomerella acutata</name>
    <name type="common">Colletotrichum acutatum</name>
    <dbReference type="NCBI Taxonomy" id="27357"/>
    <lineage>
        <taxon>Eukaryota</taxon>
        <taxon>Fungi</taxon>
        <taxon>Dikarya</taxon>
        <taxon>Ascomycota</taxon>
        <taxon>Pezizomycotina</taxon>
        <taxon>Sordariomycetes</taxon>
        <taxon>Hypocreomycetidae</taxon>
        <taxon>Glomerellales</taxon>
        <taxon>Glomerellaceae</taxon>
        <taxon>Colletotrichum</taxon>
        <taxon>Colletotrichum acutatum species complex</taxon>
    </lineage>
</organism>
<evidence type="ECO:0000313" key="3">
    <source>
        <dbReference type="Proteomes" id="UP001244207"/>
    </source>
</evidence>
<reference evidence="2" key="1">
    <citation type="submission" date="2021-12" db="EMBL/GenBank/DDBJ databases">
        <title>Comparative genomics, transcriptomics and evolutionary studies reveal genomic signatures of adaptation to plant cell wall in hemibiotrophic fungi.</title>
        <authorList>
            <consortium name="DOE Joint Genome Institute"/>
            <person name="Baroncelli R."/>
            <person name="Diaz J.F."/>
            <person name="Benocci T."/>
            <person name="Peng M."/>
            <person name="Battaglia E."/>
            <person name="Haridas S."/>
            <person name="Andreopoulos W."/>
            <person name="Labutti K."/>
            <person name="Pangilinan J."/>
            <person name="Floch G.L."/>
            <person name="Makela M.R."/>
            <person name="Henrissat B."/>
            <person name="Grigoriev I.V."/>
            <person name="Crouch J.A."/>
            <person name="De Vries R.P."/>
            <person name="Sukno S.A."/>
            <person name="Thon M.R."/>
        </authorList>
    </citation>
    <scope>NUCLEOTIDE SEQUENCE</scope>
    <source>
        <strain evidence="2">CBS 112980</strain>
    </source>
</reference>
<name>A0AAD8UHD6_GLOAC</name>
<sequence>MFIAYVSYKDQECPCPGPWTCNLLLGVRVIPDLRKRHHSFTNMSTSSEHQRPASHTWLSWDSSHVVMSQHRLQRQPGRHPTPAEDARAA</sequence>